<dbReference type="PIRSF" id="PIRSF005303">
    <property type="entry name" value="Thiam_monoph_kin"/>
    <property type="match status" value="1"/>
</dbReference>
<protein>
    <recommendedName>
        <fullName evidence="2">Thiamine-monophosphate kinase</fullName>
        <shortName evidence="2">TMP kinase</shortName>
        <shortName evidence="2">Thiamine-phosphate kinase</shortName>
        <ecNumber evidence="2">2.7.4.16</ecNumber>
    </recommendedName>
</protein>
<dbReference type="Pfam" id="PF02769">
    <property type="entry name" value="AIRS_C"/>
    <property type="match status" value="1"/>
</dbReference>
<keyword evidence="2" id="KW-0547">Nucleotide-binding</keyword>
<dbReference type="SUPFAM" id="SSF56042">
    <property type="entry name" value="PurM C-terminal domain-like"/>
    <property type="match status" value="1"/>
</dbReference>
<dbReference type="Proteomes" id="UP000646745">
    <property type="component" value="Unassembled WGS sequence"/>
</dbReference>
<feature type="binding site" evidence="2">
    <location>
        <begin position="125"/>
        <end position="126"/>
    </location>
    <ligand>
        <name>ATP</name>
        <dbReference type="ChEBI" id="CHEBI:30616"/>
    </ligand>
</feature>
<dbReference type="InterPro" id="IPR006283">
    <property type="entry name" value="ThiL-like"/>
</dbReference>
<feature type="binding site" evidence="2">
    <location>
        <position position="58"/>
    </location>
    <ligand>
        <name>substrate</name>
    </ligand>
</feature>
<comment type="miscellaneous">
    <text evidence="2">Reaction mechanism of ThiL seems to utilize a direct, inline transfer of the gamma-phosphate of ATP to TMP rather than a phosphorylated enzyme intermediate.</text>
</comment>
<feature type="binding site" evidence="2">
    <location>
        <position position="49"/>
    </location>
    <ligand>
        <name>Mg(2+)</name>
        <dbReference type="ChEBI" id="CHEBI:18420"/>
        <label>4</label>
    </ligand>
</feature>
<comment type="similarity">
    <text evidence="2">Belongs to the thiamine-monophosphate kinase family.</text>
</comment>
<keyword evidence="1 2" id="KW-0784">Thiamine biosynthesis</keyword>
<keyword evidence="2" id="KW-0067">ATP-binding</keyword>
<dbReference type="RefSeq" id="WP_189445076.1">
    <property type="nucleotide sequence ID" value="NZ_BMZI01000005.1"/>
</dbReference>
<dbReference type="GO" id="GO:0016301">
    <property type="term" value="F:kinase activity"/>
    <property type="evidence" value="ECO:0007669"/>
    <property type="project" value="UniProtKB-KW"/>
</dbReference>
<keyword evidence="2" id="KW-0808">Transferase</keyword>
<feature type="binding site" evidence="2">
    <location>
        <position position="315"/>
    </location>
    <ligand>
        <name>substrate</name>
    </ligand>
</feature>
<reference evidence="6" key="1">
    <citation type="journal article" date="2019" name="Int. J. Syst. Evol. Microbiol.">
        <title>The Global Catalogue of Microorganisms (GCM) 10K type strain sequencing project: providing services to taxonomists for standard genome sequencing and annotation.</title>
        <authorList>
            <consortium name="The Broad Institute Genomics Platform"/>
            <consortium name="The Broad Institute Genome Sequencing Center for Infectious Disease"/>
            <person name="Wu L."/>
            <person name="Ma J."/>
        </authorList>
    </citation>
    <scope>NUCLEOTIDE SEQUENCE [LARGE SCALE GENOMIC DNA]</scope>
    <source>
        <strain evidence="6">KCTC 32998</strain>
    </source>
</reference>
<feature type="binding site" evidence="2">
    <location>
        <position position="263"/>
    </location>
    <ligand>
        <name>substrate</name>
    </ligand>
</feature>
<sequence>MTRAALSEFELIARYLSRPTGGERIDVAVGNGDDCAVLTPTPGHQIAISVDTSVSDVHFPHDAPPAAIGHRALAVALSDLAAMGARARWCCMALTLPAVDEDWVEAFAEGFQTLALRSGCAWIGGDVTRGQLAVSVTVHGELPAGSALKRSGAKPGDVIAVTGYPGRAAAGLERWQQGERDETHPLLAAYLRPEPRLAAGEALRGLAHAAIDISDGLVADLRHLMTASGVAARLEIESLPLATPLRATLETETVRRLALGGGDDYELLLTLNESDLPEAQRRLAALHLPLTAVGRVVEGDGIHGLSPTDLAHDGWDHFPEVAS</sequence>
<feature type="binding site" evidence="2">
    <location>
        <position position="79"/>
    </location>
    <ligand>
        <name>Mg(2+)</name>
        <dbReference type="ChEBI" id="CHEBI:18420"/>
        <label>2</label>
    </ligand>
</feature>
<dbReference type="InterPro" id="IPR016188">
    <property type="entry name" value="PurM-like_N"/>
</dbReference>
<feature type="binding site" evidence="2">
    <location>
        <position position="214"/>
    </location>
    <ligand>
        <name>ATP</name>
        <dbReference type="ChEBI" id="CHEBI:30616"/>
    </ligand>
</feature>
<comment type="pathway">
    <text evidence="2">Cofactor biosynthesis; thiamine diphosphate biosynthesis; thiamine diphosphate from thiamine phosphate: step 1/1.</text>
</comment>
<feature type="binding site" evidence="2">
    <location>
        <position position="51"/>
    </location>
    <ligand>
        <name>Mg(2+)</name>
        <dbReference type="ChEBI" id="CHEBI:18420"/>
        <label>1</label>
    </ligand>
</feature>
<comment type="catalytic activity">
    <reaction evidence="2">
        <text>thiamine phosphate + ATP = thiamine diphosphate + ADP</text>
        <dbReference type="Rhea" id="RHEA:15913"/>
        <dbReference type="ChEBI" id="CHEBI:30616"/>
        <dbReference type="ChEBI" id="CHEBI:37575"/>
        <dbReference type="ChEBI" id="CHEBI:58937"/>
        <dbReference type="ChEBI" id="CHEBI:456216"/>
        <dbReference type="EC" id="2.7.4.16"/>
    </reaction>
</comment>
<feature type="domain" description="PurM-like N-terminal" evidence="3">
    <location>
        <begin position="32"/>
        <end position="141"/>
    </location>
</feature>
<dbReference type="HAMAP" id="MF_02128">
    <property type="entry name" value="TMP_kinase"/>
    <property type="match status" value="1"/>
</dbReference>
<comment type="caution">
    <text evidence="2">Lacks conserved residue(s) required for the propagation of feature annotation.</text>
</comment>
<keyword evidence="6" id="KW-1185">Reference proteome</keyword>
<dbReference type="InterPro" id="IPR036676">
    <property type="entry name" value="PurM-like_C_sf"/>
</dbReference>
<feature type="binding site" evidence="2">
    <location>
        <position position="51"/>
    </location>
    <ligand>
        <name>Mg(2+)</name>
        <dbReference type="ChEBI" id="CHEBI:18420"/>
        <label>2</label>
    </ligand>
</feature>
<feature type="binding site" evidence="2">
    <location>
        <position position="79"/>
    </location>
    <ligand>
        <name>Mg(2+)</name>
        <dbReference type="ChEBI" id="CHEBI:18420"/>
        <label>4</label>
    </ligand>
</feature>
<dbReference type="SUPFAM" id="SSF55326">
    <property type="entry name" value="PurM N-terminal domain-like"/>
    <property type="match status" value="1"/>
</dbReference>
<proteinExistence type="inferred from homology"/>
<keyword evidence="2 5" id="KW-0418">Kinase</keyword>
<dbReference type="InterPro" id="IPR036921">
    <property type="entry name" value="PurM-like_N_sf"/>
</dbReference>
<evidence type="ECO:0000259" key="3">
    <source>
        <dbReference type="Pfam" id="PF00586"/>
    </source>
</evidence>
<dbReference type="PANTHER" id="PTHR30270:SF0">
    <property type="entry name" value="THIAMINE-MONOPHOSPHATE KINASE"/>
    <property type="match status" value="1"/>
</dbReference>
<dbReference type="InterPro" id="IPR010918">
    <property type="entry name" value="PurM-like_C_dom"/>
</dbReference>
<feature type="binding site" evidence="2">
    <location>
        <position position="150"/>
    </location>
    <ligand>
        <name>ATP</name>
        <dbReference type="ChEBI" id="CHEBI:30616"/>
    </ligand>
</feature>
<feature type="binding site" evidence="2">
    <location>
        <position position="34"/>
    </location>
    <ligand>
        <name>Mg(2+)</name>
        <dbReference type="ChEBI" id="CHEBI:18420"/>
        <label>4</label>
    </ligand>
</feature>
<feature type="binding site" evidence="2">
    <location>
        <position position="215"/>
    </location>
    <ligand>
        <name>Mg(2+)</name>
        <dbReference type="ChEBI" id="CHEBI:18420"/>
        <label>5</label>
    </ligand>
</feature>
<dbReference type="EMBL" id="BMZI01000005">
    <property type="protein sequence ID" value="GHB25215.1"/>
    <property type="molecule type" value="Genomic_DNA"/>
</dbReference>
<accession>A0ABQ3E411</accession>
<keyword evidence="2" id="KW-0460">Magnesium</keyword>
<comment type="function">
    <text evidence="2">Catalyzes the ATP-dependent phosphorylation of thiamine-monophosphate (TMP) to form thiamine-pyrophosphate (TPP), the active form of vitamin B1.</text>
</comment>
<dbReference type="Gene3D" id="3.90.650.10">
    <property type="entry name" value="PurM-like C-terminal domain"/>
    <property type="match status" value="1"/>
</dbReference>
<evidence type="ECO:0000256" key="1">
    <source>
        <dbReference type="ARBA" id="ARBA00022977"/>
    </source>
</evidence>
<evidence type="ECO:0000256" key="2">
    <source>
        <dbReference type="HAMAP-Rule" id="MF_02128"/>
    </source>
</evidence>
<dbReference type="CDD" id="cd02194">
    <property type="entry name" value="ThiL"/>
    <property type="match status" value="1"/>
</dbReference>
<feature type="binding site" evidence="2">
    <location>
        <position position="212"/>
    </location>
    <ligand>
        <name>Mg(2+)</name>
        <dbReference type="ChEBI" id="CHEBI:18420"/>
        <label>3</label>
    </ligand>
</feature>
<dbReference type="EC" id="2.7.4.16" evidence="2"/>
<name>A0ABQ3E411_9GAMM</name>
<evidence type="ECO:0000313" key="6">
    <source>
        <dbReference type="Proteomes" id="UP000646745"/>
    </source>
</evidence>
<keyword evidence="2" id="KW-0479">Metal-binding</keyword>
<dbReference type="Gene3D" id="3.30.1330.10">
    <property type="entry name" value="PurM-like, N-terminal domain"/>
    <property type="match status" value="1"/>
</dbReference>
<dbReference type="NCBIfam" id="TIGR01379">
    <property type="entry name" value="thiL"/>
    <property type="match status" value="1"/>
</dbReference>
<dbReference type="Pfam" id="PF00586">
    <property type="entry name" value="AIRS"/>
    <property type="match status" value="1"/>
</dbReference>
<feature type="binding site" evidence="2">
    <location>
        <position position="79"/>
    </location>
    <ligand>
        <name>Mg(2+)</name>
        <dbReference type="ChEBI" id="CHEBI:18420"/>
        <label>3</label>
    </ligand>
</feature>
<feature type="binding site" evidence="2">
    <location>
        <position position="34"/>
    </location>
    <ligand>
        <name>Mg(2+)</name>
        <dbReference type="ChEBI" id="CHEBI:18420"/>
        <label>3</label>
    </ligand>
</feature>
<evidence type="ECO:0000259" key="4">
    <source>
        <dbReference type="Pfam" id="PF02769"/>
    </source>
</evidence>
<feature type="domain" description="PurM-like C-terminal" evidence="4">
    <location>
        <begin position="154"/>
        <end position="301"/>
    </location>
</feature>
<feature type="binding site" evidence="2">
    <location>
        <position position="126"/>
    </location>
    <ligand>
        <name>Mg(2+)</name>
        <dbReference type="ChEBI" id="CHEBI:18420"/>
        <label>1</label>
    </ligand>
</feature>
<organism evidence="5 6">
    <name type="scientific">Salinicola rhizosphaerae</name>
    <dbReference type="NCBI Taxonomy" id="1443141"/>
    <lineage>
        <taxon>Bacteria</taxon>
        <taxon>Pseudomonadati</taxon>
        <taxon>Pseudomonadota</taxon>
        <taxon>Gammaproteobacteria</taxon>
        <taxon>Oceanospirillales</taxon>
        <taxon>Halomonadaceae</taxon>
        <taxon>Salinicola</taxon>
    </lineage>
</organism>
<evidence type="ECO:0000313" key="5">
    <source>
        <dbReference type="EMBL" id="GHB25215.1"/>
    </source>
</evidence>
<comment type="caution">
    <text evidence="5">The sequence shown here is derived from an EMBL/GenBank/DDBJ whole genome shotgun (WGS) entry which is preliminary data.</text>
</comment>
<dbReference type="PANTHER" id="PTHR30270">
    <property type="entry name" value="THIAMINE-MONOPHOSPHATE KINASE"/>
    <property type="match status" value="1"/>
</dbReference>
<gene>
    <name evidence="2 5" type="primary">thiL</name>
    <name evidence="5" type="ORF">GCM10009038_25380</name>
</gene>